<protein>
    <submittedName>
        <fullName evidence="2">Uncharacterized protein</fullName>
    </submittedName>
</protein>
<dbReference type="AlphaFoldDB" id="A0A9Q3CB75"/>
<dbReference type="EMBL" id="AVOT02005622">
    <property type="protein sequence ID" value="MBW0479552.1"/>
    <property type="molecule type" value="Genomic_DNA"/>
</dbReference>
<organism evidence="2 3">
    <name type="scientific">Austropuccinia psidii MF-1</name>
    <dbReference type="NCBI Taxonomy" id="1389203"/>
    <lineage>
        <taxon>Eukaryota</taxon>
        <taxon>Fungi</taxon>
        <taxon>Dikarya</taxon>
        <taxon>Basidiomycota</taxon>
        <taxon>Pucciniomycotina</taxon>
        <taxon>Pucciniomycetes</taxon>
        <taxon>Pucciniales</taxon>
        <taxon>Sphaerophragmiaceae</taxon>
        <taxon>Austropuccinia</taxon>
    </lineage>
</organism>
<comment type="caution">
    <text evidence="2">The sequence shown here is derived from an EMBL/GenBank/DDBJ whole genome shotgun (WGS) entry which is preliminary data.</text>
</comment>
<evidence type="ECO:0000256" key="1">
    <source>
        <dbReference type="SAM" id="MobiDB-lite"/>
    </source>
</evidence>
<keyword evidence="3" id="KW-1185">Reference proteome</keyword>
<evidence type="ECO:0000313" key="3">
    <source>
        <dbReference type="Proteomes" id="UP000765509"/>
    </source>
</evidence>
<feature type="compositionally biased region" description="Basic residues" evidence="1">
    <location>
        <begin position="158"/>
        <end position="167"/>
    </location>
</feature>
<evidence type="ECO:0000313" key="2">
    <source>
        <dbReference type="EMBL" id="MBW0479552.1"/>
    </source>
</evidence>
<feature type="region of interest" description="Disordered" evidence="1">
    <location>
        <begin position="124"/>
        <end position="193"/>
    </location>
</feature>
<dbReference type="Proteomes" id="UP000765509">
    <property type="component" value="Unassembled WGS sequence"/>
</dbReference>
<accession>A0A9Q3CB75</accession>
<feature type="compositionally biased region" description="Polar residues" evidence="1">
    <location>
        <begin position="148"/>
        <end position="157"/>
    </location>
</feature>
<gene>
    <name evidence="2" type="ORF">O181_019267</name>
</gene>
<name>A0A9Q3CB75_9BASI</name>
<sequence>MEDSRTLNSSQRLVSTFKNLLDIPEGDITGITVVRSGRIQTSISRDVPVLVQEMVFGRKEEGMRASSQILDKEKELLPSSEDVLGARKHTKASEILETHVLKGKGIKNKIFFEKLKHFIRGSEERVGPKEGQQTCGNCRSLHKKESNSKSAKTQASKPQRKTRRAGKGKMEWDIPSGTGPTLRDTELQQRKKQQWTMYSIRKEILWNSKTRRRK</sequence>
<proteinExistence type="predicted"/>
<reference evidence="2" key="1">
    <citation type="submission" date="2021-03" db="EMBL/GenBank/DDBJ databases">
        <title>Draft genome sequence of rust myrtle Austropuccinia psidii MF-1, a brazilian biotype.</title>
        <authorList>
            <person name="Quecine M.C."/>
            <person name="Pachon D.M.R."/>
            <person name="Bonatelli M.L."/>
            <person name="Correr F.H."/>
            <person name="Franceschini L.M."/>
            <person name="Leite T.F."/>
            <person name="Margarido G.R.A."/>
            <person name="Almeida C.A."/>
            <person name="Ferrarezi J.A."/>
            <person name="Labate C.A."/>
        </authorList>
    </citation>
    <scope>NUCLEOTIDE SEQUENCE</scope>
    <source>
        <strain evidence="2">MF-1</strain>
    </source>
</reference>